<dbReference type="SUPFAM" id="SSF53448">
    <property type="entry name" value="Nucleotide-diphospho-sugar transferases"/>
    <property type="match status" value="1"/>
</dbReference>
<organism evidence="11 12">
    <name type="scientific">Achromobacter kerstersii</name>
    <dbReference type="NCBI Taxonomy" id="1353890"/>
    <lineage>
        <taxon>Bacteria</taxon>
        <taxon>Pseudomonadati</taxon>
        <taxon>Pseudomonadota</taxon>
        <taxon>Betaproteobacteria</taxon>
        <taxon>Burkholderiales</taxon>
        <taxon>Alcaligenaceae</taxon>
        <taxon>Achromobacter</taxon>
    </lineage>
</organism>
<protein>
    <submittedName>
        <fullName evidence="11">Putative glycosyltransferase</fullName>
        <ecNumber evidence="11">2.4.-.-</ecNumber>
    </submittedName>
</protein>
<dbReference type="EC" id="2.4.-.-" evidence="11"/>
<dbReference type="InterPro" id="IPR029044">
    <property type="entry name" value="Nucleotide-diphossugar_trans"/>
</dbReference>
<dbReference type="AlphaFoldDB" id="A0A6S7AGG3"/>
<proteinExistence type="inferred from homology"/>
<feature type="transmembrane region" description="Helical" evidence="9">
    <location>
        <begin position="246"/>
        <end position="267"/>
    </location>
</feature>
<dbReference type="GO" id="GO:0005886">
    <property type="term" value="C:plasma membrane"/>
    <property type="evidence" value="ECO:0007669"/>
    <property type="project" value="UniProtKB-SubCell"/>
</dbReference>
<dbReference type="Gene3D" id="3.90.550.10">
    <property type="entry name" value="Spore Coat Polysaccharide Biosynthesis Protein SpsA, Chain A"/>
    <property type="match status" value="1"/>
</dbReference>
<dbReference type="CDD" id="cd04187">
    <property type="entry name" value="DPM1_like_bac"/>
    <property type="match status" value="1"/>
</dbReference>
<keyword evidence="2" id="KW-1003">Cell membrane</keyword>
<evidence type="ECO:0000259" key="10">
    <source>
        <dbReference type="Pfam" id="PF00535"/>
    </source>
</evidence>
<keyword evidence="12" id="KW-1185">Reference proteome</keyword>
<dbReference type="InterPro" id="IPR001173">
    <property type="entry name" value="Glyco_trans_2-like"/>
</dbReference>
<dbReference type="PANTHER" id="PTHR48090:SF1">
    <property type="entry name" value="PROPHAGE BACTOPRENOL GLUCOSYL TRANSFERASE HOMOLOG"/>
    <property type="match status" value="1"/>
</dbReference>
<dbReference type="RefSeq" id="WP_175171155.1">
    <property type="nucleotide sequence ID" value="NZ_CADIJQ010000009.1"/>
</dbReference>
<feature type="domain" description="Glycosyltransferase 2-like" evidence="10">
    <location>
        <begin position="22"/>
        <end position="181"/>
    </location>
</feature>
<comment type="similarity">
    <text evidence="8">Belongs to the glycosyltransferase 2 family. GtrB subfamily.</text>
</comment>
<dbReference type="Proteomes" id="UP000494269">
    <property type="component" value="Unassembled WGS sequence"/>
</dbReference>
<sequence length="344" mass="37789">MITLPPSPAGADASAECQSSISVIIPFFNELDVLPICHSKLKEILGKLALPYELVYVDDGSTDESVLYLAALIQKEPGVRVVCLSRNFGKEAAMSAGLAYARGEAMILLDADLQDPPELIPEMVKAWLEGFDVVSMRRRKREGEGFAKRLSAYAFYRVLSRLSRSRIPADTGDFRLMSRRTVAALLQMPERCRYMKGLYSWIGFPTKVIDYDRAPRVAGKTKWKYLALFGLALEGITSFSTAPLRWATAIGAVVALAGGSFGLWIIFKTIVFGHDVPGYPSLTAMITLLSGIQLLTIGLLGEYVGKGYMETKQRPIFVVRDVLEAAIEMAPHQAGMRARNAVDG</sequence>
<evidence type="ECO:0000256" key="2">
    <source>
        <dbReference type="ARBA" id="ARBA00022475"/>
    </source>
</evidence>
<keyword evidence="5 9" id="KW-0812">Transmembrane</keyword>
<gene>
    <name evidence="11" type="ORF">LMG3441_04696</name>
</gene>
<reference evidence="11 12" key="1">
    <citation type="submission" date="2020-04" db="EMBL/GenBank/DDBJ databases">
        <authorList>
            <person name="De Canck E."/>
        </authorList>
    </citation>
    <scope>NUCLEOTIDE SEQUENCE [LARGE SCALE GENOMIC DNA]</scope>
    <source>
        <strain evidence="11 12">LMG 3441</strain>
    </source>
</reference>
<dbReference type="PANTHER" id="PTHR48090">
    <property type="entry name" value="UNDECAPRENYL-PHOSPHATE 4-DEOXY-4-FORMAMIDO-L-ARABINOSE TRANSFERASE-RELATED"/>
    <property type="match status" value="1"/>
</dbReference>
<dbReference type="GO" id="GO:0016757">
    <property type="term" value="F:glycosyltransferase activity"/>
    <property type="evidence" value="ECO:0007669"/>
    <property type="project" value="UniProtKB-KW"/>
</dbReference>
<dbReference type="InterPro" id="IPR050256">
    <property type="entry name" value="Glycosyltransferase_2"/>
</dbReference>
<evidence type="ECO:0000313" key="12">
    <source>
        <dbReference type="Proteomes" id="UP000494269"/>
    </source>
</evidence>
<dbReference type="Pfam" id="PF00535">
    <property type="entry name" value="Glycos_transf_2"/>
    <property type="match status" value="1"/>
</dbReference>
<evidence type="ECO:0000256" key="1">
    <source>
        <dbReference type="ARBA" id="ARBA00004651"/>
    </source>
</evidence>
<feature type="transmembrane region" description="Helical" evidence="9">
    <location>
        <begin position="279"/>
        <end position="304"/>
    </location>
</feature>
<dbReference type="EMBL" id="CADIJQ010000009">
    <property type="protein sequence ID" value="CAB3731312.1"/>
    <property type="molecule type" value="Genomic_DNA"/>
</dbReference>
<evidence type="ECO:0000256" key="8">
    <source>
        <dbReference type="ARBA" id="ARBA00038152"/>
    </source>
</evidence>
<evidence type="ECO:0000256" key="7">
    <source>
        <dbReference type="ARBA" id="ARBA00023136"/>
    </source>
</evidence>
<keyword evidence="4 11" id="KW-0808">Transferase</keyword>
<name>A0A6S7AGG3_9BURK</name>
<evidence type="ECO:0000256" key="5">
    <source>
        <dbReference type="ARBA" id="ARBA00022692"/>
    </source>
</evidence>
<keyword evidence="3 11" id="KW-0328">Glycosyltransferase</keyword>
<evidence type="ECO:0000256" key="4">
    <source>
        <dbReference type="ARBA" id="ARBA00022679"/>
    </source>
</evidence>
<accession>A0A6S7AGG3</accession>
<evidence type="ECO:0000256" key="3">
    <source>
        <dbReference type="ARBA" id="ARBA00022676"/>
    </source>
</evidence>
<evidence type="ECO:0000256" key="9">
    <source>
        <dbReference type="SAM" id="Phobius"/>
    </source>
</evidence>
<comment type="subcellular location">
    <subcellularLocation>
        <location evidence="1">Cell membrane</location>
        <topology evidence="1">Multi-pass membrane protein</topology>
    </subcellularLocation>
</comment>
<keyword evidence="6 9" id="KW-1133">Transmembrane helix</keyword>
<dbReference type="FunFam" id="3.90.550.10:FF:000079">
    <property type="entry name" value="Probable glycosyl transferase"/>
    <property type="match status" value="1"/>
</dbReference>
<keyword evidence="7 9" id="KW-0472">Membrane</keyword>
<evidence type="ECO:0000313" key="11">
    <source>
        <dbReference type="EMBL" id="CAB3731312.1"/>
    </source>
</evidence>
<evidence type="ECO:0000256" key="6">
    <source>
        <dbReference type="ARBA" id="ARBA00022989"/>
    </source>
</evidence>